<reference evidence="3" key="3">
    <citation type="journal article" date="2021" name="Int. J. Parasitol.">
        <title>Comparative analysis of gene expression between Babesia bovis blood stages and kinetes allowed by improved genome annotation.</title>
        <authorList>
            <person name="Ueti M.W."/>
            <person name="Johnson W.C."/>
            <person name="Kappmeyer L.S."/>
            <person name="Herndon D.R."/>
            <person name="Mousel M.R."/>
            <person name="Reif K.E."/>
            <person name="Taus N.S."/>
            <person name="Ifeonu O.O."/>
            <person name="Silva J.C."/>
            <person name="Suarez C.E."/>
            <person name="Brayton K.A."/>
        </authorList>
    </citation>
    <scope>NUCLEOTIDE SEQUENCE [LARGE SCALE GENOMIC DNA]</scope>
</reference>
<name>A7AQW7_BABBO</name>
<comment type="caution">
    <text evidence="2">The sequence shown here is derived from an EMBL/GenBank/DDBJ whole genome shotgun (WGS) entry which is preliminary data.</text>
</comment>
<accession>A7AQW7</accession>
<keyword evidence="1" id="KW-0732">Signal</keyword>
<reference evidence="2 3" key="1">
    <citation type="journal article" date="2007" name="PLoS Pathog.">
        <title>Genome sequence of Babesia bovis and comparative analysis of apicomplexan hemoprotozoa.</title>
        <authorList>
            <person name="Brayton K.A."/>
            <person name="Lau A.O.T."/>
            <person name="Herndon D.R."/>
            <person name="Hannick L."/>
            <person name="Kappmeyer L.S."/>
            <person name="Berens S.J."/>
            <person name="Bidwell S.L."/>
            <person name="Brown W.C."/>
            <person name="Crabtree J."/>
            <person name="Fadrosh D."/>
            <person name="Feldblum T."/>
            <person name="Forberger H.A."/>
            <person name="Haas B.J."/>
            <person name="Howell J.M."/>
            <person name="Khouri H."/>
            <person name="Koo H."/>
            <person name="Mann D.J."/>
            <person name="Norimine J."/>
            <person name="Paulsen I.T."/>
            <person name="Radune D."/>
            <person name="Ren Q."/>
            <person name="Smith R.K. Jr."/>
            <person name="Suarez C.E."/>
            <person name="White O."/>
            <person name="Wortman J.R."/>
            <person name="Knowles D.P. Jr."/>
            <person name="McElwain T.F."/>
            <person name="Nene V.M."/>
        </authorList>
    </citation>
    <scope>NUCLEOTIDE SEQUENCE [LARGE SCALE GENOMIC DNA]</scope>
    <source>
        <strain evidence="2">T2Bo</strain>
    </source>
</reference>
<dbReference type="GeneID" id="5478738"/>
<dbReference type="InParanoid" id="A7AQW7"/>
<dbReference type="KEGG" id="bbo:BBOV_IV005750"/>
<dbReference type="VEuPathDB" id="PiroplasmaDB:BBOV_IV005750"/>
<keyword evidence="3" id="KW-1185">Reference proteome</keyword>
<dbReference type="RefSeq" id="XP_001610504.1">
    <property type="nucleotide sequence ID" value="XM_001610454.1"/>
</dbReference>
<proteinExistence type="predicted"/>
<dbReference type="AlphaFoldDB" id="A7AQW7"/>
<organism evidence="2 3">
    <name type="scientific">Babesia bovis</name>
    <dbReference type="NCBI Taxonomy" id="5865"/>
    <lineage>
        <taxon>Eukaryota</taxon>
        <taxon>Sar</taxon>
        <taxon>Alveolata</taxon>
        <taxon>Apicomplexa</taxon>
        <taxon>Aconoidasida</taxon>
        <taxon>Piroplasmida</taxon>
        <taxon>Babesiidae</taxon>
        <taxon>Babesia</taxon>
    </lineage>
</organism>
<feature type="chain" id="PRO_5002706169" evidence="1">
    <location>
        <begin position="22"/>
        <end position="312"/>
    </location>
</feature>
<evidence type="ECO:0000313" key="3">
    <source>
        <dbReference type="Proteomes" id="UP000002173"/>
    </source>
</evidence>
<dbReference type="OMA" id="NFFCVDE"/>
<dbReference type="Proteomes" id="UP000002173">
    <property type="component" value="Unassembled WGS sequence"/>
</dbReference>
<feature type="signal peptide" evidence="1">
    <location>
        <begin position="1"/>
        <end position="21"/>
    </location>
</feature>
<dbReference type="eggNOG" id="ENOG502QX0M">
    <property type="taxonomic scope" value="Eukaryota"/>
</dbReference>
<gene>
    <name evidence="2" type="ORF">BBOV_IV005750</name>
</gene>
<evidence type="ECO:0000256" key="1">
    <source>
        <dbReference type="SAM" id="SignalP"/>
    </source>
</evidence>
<evidence type="ECO:0000313" key="2">
    <source>
        <dbReference type="EMBL" id="EDO06936.1"/>
    </source>
</evidence>
<reference evidence="3" key="2">
    <citation type="journal article" date="2020" name="Data Brief">
        <title>Transcriptome dataset of Babesia bovis life stages within vertebrate and invertebrate hosts.</title>
        <authorList>
            <person name="Ueti M.W."/>
            <person name="Johnson W.C."/>
            <person name="Kappmeyer L.S."/>
            <person name="Herndon D.R."/>
            <person name="Mousel M.R."/>
            <person name="Reif K.E."/>
            <person name="Taus N.S."/>
            <person name="Ifeonu O.O."/>
            <person name="Silva J.C."/>
            <person name="Suarez C.E."/>
            <person name="Brayton K.A."/>
        </authorList>
    </citation>
    <scope>NUCLEOTIDE SEQUENCE [LARGE SCALE GENOMIC DNA]</scope>
</reference>
<sequence length="312" mass="36165">MVAILLFYSALAVLGILRAEGHTSPRSTYTFPKPRSIRGTLLLRDVLNSINNNFGRKINIAKRFNLGKFELRCSLRSRDIDSCSRLGNQLVPINFRGYSDVEKARWEDLFDEVGLDATIMLDSQYVWNARLSVDIPRAMRYVAYKRGDALTTGLVDFSETIKRIAFLYKHKDLLLQVHHAPLTKETTFDILKRWEDLYVMKNKYIHVTPKLQLIIDDGISPKSNMCLAIERGKDFITPIIYPLDKKFELMAEKTLTDGIKANVFWSKDNRVYMNLSISLPWGKRGWQTLSFRFVFPEVNRSHVHLLNEVYLP</sequence>
<protein>
    <submittedName>
        <fullName evidence="2">Membrane protein, putative</fullName>
    </submittedName>
</protein>
<dbReference type="EMBL" id="AAXT01000002">
    <property type="protein sequence ID" value="EDO06936.1"/>
    <property type="molecule type" value="Genomic_DNA"/>
</dbReference>